<keyword evidence="3" id="KW-1185">Reference proteome</keyword>
<sequence>MARRRNARYRRPRYHCHMHHASLLSLKGPQGNIASSVTINLSLPTTFPKPHKQLLIKPPQEMKRQDEHALYSNTG</sequence>
<proteinExistence type="predicted"/>
<name>A0A5B7IXQ7_PORTR</name>
<feature type="region of interest" description="Disordered" evidence="1">
    <location>
        <begin position="56"/>
        <end position="75"/>
    </location>
</feature>
<accession>A0A5B7IXQ7</accession>
<comment type="caution">
    <text evidence="2">The sequence shown here is derived from an EMBL/GenBank/DDBJ whole genome shotgun (WGS) entry which is preliminary data.</text>
</comment>
<evidence type="ECO:0000313" key="3">
    <source>
        <dbReference type="Proteomes" id="UP000324222"/>
    </source>
</evidence>
<reference evidence="2 3" key="1">
    <citation type="submission" date="2019-05" db="EMBL/GenBank/DDBJ databases">
        <title>Another draft genome of Portunus trituberculatus and its Hox gene families provides insights of decapod evolution.</title>
        <authorList>
            <person name="Jeong J.-H."/>
            <person name="Song I."/>
            <person name="Kim S."/>
            <person name="Choi T."/>
            <person name="Kim D."/>
            <person name="Ryu S."/>
            <person name="Kim W."/>
        </authorList>
    </citation>
    <scope>NUCLEOTIDE SEQUENCE [LARGE SCALE GENOMIC DNA]</scope>
    <source>
        <tissue evidence="2">Muscle</tissue>
    </source>
</reference>
<feature type="compositionally biased region" description="Basic and acidic residues" evidence="1">
    <location>
        <begin position="60"/>
        <end position="69"/>
    </location>
</feature>
<organism evidence="2 3">
    <name type="scientific">Portunus trituberculatus</name>
    <name type="common">Swimming crab</name>
    <name type="synonym">Neptunus trituberculatus</name>
    <dbReference type="NCBI Taxonomy" id="210409"/>
    <lineage>
        <taxon>Eukaryota</taxon>
        <taxon>Metazoa</taxon>
        <taxon>Ecdysozoa</taxon>
        <taxon>Arthropoda</taxon>
        <taxon>Crustacea</taxon>
        <taxon>Multicrustacea</taxon>
        <taxon>Malacostraca</taxon>
        <taxon>Eumalacostraca</taxon>
        <taxon>Eucarida</taxon>
        <taxon>Decapoda</taxon>
        <taxon>Pleocyemata</taxon>
        <taxon>Brachyura</taxon>
        <taxon>Eubrachyura</taxon>
        <taxon>Portunoidea</taxon>
        <taxon>Portunidae</taxon>
        <taxon>Portuninae</taxon>
        <taxon>Portunus</taxon>
    </lineage>
</organism>
<protein>
    <submittedName>
        <fullName evidence="2">Uncharacterized protein</fullName>
    </submittedName>
</protein>
<dbReference type="EMBL" id="VSRR010080530">
    <property type="protein sequence ID" value="MPC89290.1"/>
    <property type="molecule type" value="Genomic_DNA"/>
</dbReference>
<dbReference type="AlphaFoldDB" id="A0A5B7IXQ7"/>
<evidence type="ECO:0000313" key="2">
    <source>
        <dbReference type="EMBL" id="MPC89290.1"/>
    </source>
</evidence>
<gene>
    <name evidence="2" type="ORF">E2C01_084228</name>
</gene>
<dbReference type="Proteomes" id="UP000324222">
    <property type="component" value="Unassembled WGS sequence"/>
</dbReference>
<evidence type="ECO:0000256" key="1">
    <source>
        <dbReference type="SAM" id="MobiDB-lite"/>
    </source>
</evidence>